<feature type="domain" description="Nudix hydrolase" evidence="15">
    <location>
        <begin position="220"/>
        <end position="360"/>
    </location>
</feature>
<proteinExistence type="inferred from homology"/>
<dbReference type="GO" id="GO:0047631">
    <property type="term" value="F:ADP-ribose diphosphatase activity"/>
    <property type="evidence" value="ECO:0007669"/>
    <property type="project" value="UniProtKB-EC"/>
</dbReference>
<reference evidence="16 17" key="1">
    <citation type="submission" date="2019-06" db="EMBL/GenBank/DDBJ databases">
        <title>Enrichment of Autotrophic Halophilic Microorganisms from Red Sea Brine Pool Using Microbial Electrosynthesis System.</title>
        <authorList>
            <person name="Alqahtani M.F."/>
            <person name="Bajracharya S."/>
            <person name="Katuri K.P."/>
            <person name="Ali M."/>
            <person name="Saikaly P.E."/>
        </authorList>
    </citation>
    <scope>NUCLEOTIDE SEQUENCE [LARGE SCALE GENOMIC DNA]</scope>
    <source>
        <strain evidence="16">MES6</strain>
    </source>
</reference>
<evidence type="ECO:0000256" key="7">
    <source>
        <dbReference type="ARBA" id="ARBA00022842"/>
    </source>
</evidence>
<dbReference type="InterPro" id="IPR020084">
    <property type="entry name" value="NUDIX_hydrolase_CS"/>
</dbReference>
<comment type="caution">
    <text evidence="16">The sequence shown here is derived from an EMBL/GenBank/DDBJ whole genome shotgun (WGS) entry which is preliminary data.</text>
</comment>
<evidence type="ECO:0000256" key="10">
    <source>
        <dbReference type="ARBA" id="ARBA00030308"/>
    </source>
</evidence>
<feature type="binding site" evidence="13">
    <location>
        <position position="331"/>
    </location>
    <ligand>
        <name>Mg(2+)</name>
        <dbReference type="ChEBI" id="CHEBI:18420"/>
        <label>1</label>
    </ligand>
</feature>
<feature type="binding site" evidence="13">
    <location>
        <position position="282"/>
    </location>
    <ligand>
        <name>Mg(2+)</name>
        <dbReference type="ChEBI" id="CHEBI:18420"/>
        <label>1</label>
    </ligand>
</feature>
<evidence type="ECO:0000256" key="13">
    <source>
        <dbReference type="PIRSR" id="PIRSR604385-2"/>
    </source>
</evidence>
<dbReference type="InterPro" id="IPR015797">
    <property type="entry name" value="NUDIX_hydrolase-like_dom_sf"/>
</dbReference>
<dbReference type="InterPro" id="IPR004385">
    <property type="entry name" value="NDP_pyrophosphatase"/>
</dbReference>
<dbReference type="InterPro" id="IPR036568">
    <property type="entry name" value="GGCT-like_sf"/>
</dbReference>
<comment type="cofactor">
    <cofactor evidence="1 13">
        <name>Mg(2+)</name>
        <dbReference type="ChEBI" id="CHEBI:18420"/>
    </cofactor>
</comment>
<dbReference type="GO" id="GO:0019144">
    <property type="term" value="F:ADP-sugar diphosphatase activity"/>
    <property type="evidence" value="ECO:0007669"/>
    <property type="project" value="TreeGrafter"/>
</dbReference>
<dbReference type="EC" id="3.6.1.13" evidence="3"/>
<evidence type="ECO:0000256" key="8">
    <source>
        <dbReference type="ARBA" id="ARBA00025164"/>
    </source>
</evidence>
<name>A0A7C9LN39_9RHOB</name>
<evidence type="ECO:0000256" key="2">
    <source>
        <dbReference type="ARBA" id="ARBA00007482"/>
    </source>
</evidence>
<dbReference type="Gene3D" id="3.90.79.10">
    <property type="entry name" value="Nucleoside Triphosphate Pyrophosphohydrolase"/>
    <property type="match status" value="1"/>
</dbReference>
<comment type="similarity">
    <text evidence="2">Belongs to the Nudix hydrolase family. NudF subfamily.</text>
</comment>
<evidence type="ECO:0000256" key="6">
    <source>
        <dbReference type="ARBA" id="ARBA00022801"/>
    </source>
</evidence>
<dbReference type="PANTHER" id="PTHR11839">
    <property type="entry name" value="UDP/ADP-SUGAR PYROPHOSPHATASE"/>
    <property type="match status" value="1"/>
</dbReference>
<sequence length="375" mass="40920">MMMVFVFGTLRHVPLLETVLGRAVDAADIEAAHLPDFETVWARGQAFPLLRAAPGQRAEGLLLSGLGAQDVARLSYYEEGFGYTLSPVMVTRGGAPCKARAWFPPEGQWQPGDAFDLEAWAARWAAINTRAAAEVMGYYGHRSAAQVAHMYPMIQGRAASFIAAQANSAPASFSGMRRADVQLEALERPYADFFAVEEYHLSFKQFDGGHSPVVKRAIFAPTDASLVLPYDPVRDQVLLLEQFRVGPYAHGDCAPWTLEPVAGRVDAGEPPEATARREAQEEAGLHLDKLEVVCRGYPTPGTSSEFYHIFVGLADLGGTAAGFGGLDSETEDIRTHVLPAQRFIDMADGRELKVAPLVLCAHWLARHRDRLRAAS</sequence>
<dbReference type="GO" id="GO:0019693">
    <property type="term" value="P:ribose phosphate metabolic process"/>
    <property type="evidence" value="ECO:0007669"/>
    <property type="project" value="TreeGrafter"/>
</dbReference>
<dbReference type="PROSITE" id="PS51462">
    <property type="entry name" value="NUDIX"/>
    <property type="match status" value="1"/>
</dbReference>
<keyword evidence="7 13" id="KW-0460">Magnesium</keyword>
<comment type="catalytic activity">
    <reaction evidence="12">
        <text>ADP-D-ribose + H2O = D-ribose 5-phosphate + AMP + 2 H(+)</text>
        <dbReference type="Rhea" id="RHEA:10412"/>
        <dbReference type="ChEBI" id="CHEBI:15377"/>
        <dbReference type="ChEBI" id="CHEBI:15378"/>
        <dbReference type="ChEBI" id="CHEBI:57967"/>
        <dbReference type="ChEBI" id="CHEBI:78346"/>
        <dbReference type="ChEBI" id="CHEBI:456215"/>
        <dbReference type="EC" id="3.6.1.13"/>
    </reaction>
</comment>
<dbReference type="InterPro" id="IPR013024">
    <property type="entry name" value="GGCT-like"/>
</dbReference>
<evidence type="ECO:0000259" key="15">
    <source>
        <dbReference type="PROSITE" id="PS51462"/>
    </source>
</evidence>
<dbReference type="Pfam" id="PF00293">
    <property type="entry name" value="NUDIX"/>
    <property type="match status" value="1"/>
</dbReference>
<dbReference type="InterPro" id="IPR009288">
    <property type="entry name" value="AIG2-like_dom"/>
</dbReference>
<evidence type="ECO:0000313" key="17">
    <source>
        <dbReference type="Proteomes" id="UP000483078"/>
    </source>
</evidence>
<dbReference type="CDD" id="cd06661">
    <property type="entry name" value="GGCT_like"/>
    <property type="match status" value="1"/>
</dbReference>
<keyword evidence="6" id="KW-0378">Hydrolase</keyword>
<dbReference type="SUPFAM" id="SSF55811">
    <property type="entry name" value="Nudix"/>
    <property type="match status" value="1"/>
</dbReference>
<dbReference type="Proteomes" id="UP000483078">
    <property type="component" value="Unassembled WGS sequence"/>
</dbReference>
<protein>
    <recommendedName>
        <fullName evidence="4">ADP-ribose pyrophosphatase</fullName>
        <ecNumber evidence="3">3.6.1.13</ecNumber>
    </recommendedName>
    <alternativeName>
        <fullName evidence="9">ADP-ribose diphosphatase</fullName>
    </alternativeName>
    <alternativeName>
        <fullName evidence="11">ADP-ribose phosphohydrolase</fullName>
    </alternativeName>
    <alternativeName>
        <fullName evidence="10">Adenosine diphosphoribose pyrophosphatase</fullName>
    </alternativeName>
</protein>
<dbReference type="Gene3D" id="3.10.490.10">
    <property type="entry name" value="Gamma-glutamyl cyclotransferase-like"/>
    <property type="match status" value="1"/>
</dbReference>
<evidence type="ECO:0000256" key="5">
    <source>
        <dbReference type="ARBA" id="ARBA00022723"/>
    </source>
</evidence>
<feature type="short sequence motif" description="Nudix box" evidence="14">
    <location>
        <begin position="263"/>
        <end position="285"/>
    </location>
</feature>
<feature type="binding site" evidence="13">
    <location>
        <position position="262"/>
    </location>
    <ligand>
        <name>Mg(2+)</name>
        <dbReference type="ChEBI" id="CHEBI:18420"/>
        <label>1</label>
    </ligand>
</feature>
<dbReference type="CDD" id="cd24155">
    <property type="entry name" value="NUDIX_ADPRase"/>
    <property type="match status" value="1"/>
</dbReference>
<dbReference type="Pfam" id="PF06094">
    <property type="entry name" value="GGACT"/>
    <property type="match status" value="1"/>
</dbReference>
<evidence type="ECO:0000256" key="1">
    <source>
        <dbReference type="ARBA" id="ARBA00001946"/>
    </source>
</evidence>
<dbReference type="NCBIfam" id="TIGR00052">
    <property type="entry name" value="nudix-type nucleoside diphosphatase, YffH/AdpP family"/>
    <property type="match status" value="1"/>
</dbReference>
<dbReference type="SUPFAM" id="SSF110857">
    <property type="entry name" value="Gamma-glutamyl cyclotransferase-like"/>
    <property type="match status" value="1"/>
</dbReference>
<dbReference type="PROSITE" id="PS00893">
    <property type="entry name" value="NUDIX_BOX"/>
    <property type="match status" value="1"/>
</dbReference>
<evidence type="ECO:0000256" key="11">
    <source>
        <dbReference type="ARBA" id="ARBA00033056"/>
    </source>
</evidence>
<organism evidence="16 17">
    <name type="scientific">Sediminimonas qiaohouensis</name>
    <dbReference type="NCBI Taxonomy" id="552061"/>
    <lineage>
        <taxon>Bacteria</taxon>
        <taxon>Pseudomonadati</taxon>
        <taxon>Pseudomonadota</taxon>
        <taxon>Alphaproteobacteria</taxon>
        <taxon>Rhodobacterales</taxon>
        <taxon>Roseobacteraceae</taxon>
        <taxon>Sediminimonas</taxon>
    </lineage>
</organism>
<evidence type="ECO:0000256" key="12">
    <source>
        <dbReference type="ARBA" id="ARBA00049546"/>
    </source>
</evidence>
<evidence type="ECO:0000256" key="14">
    <source>
        <dbReference type="PIRSR" id="PIRSR604385-3"/>
    </source>
</evidence>
<evidence type="ECO:0000256" key="3">
    <source>
        <dbReference type="ARBA" id="ARBA00012453"/>
    </source>
</evidence>
<evidence type="ECO:0000256" key="4">
    <source>
        <dbReference type="ARBA" id="ARBA00013297"/>
    </source>
</evidence>
<dbReference type="PANTHER" id="PTHR11839:SF5">
    <property type="entry name" value="ADP-RIBOSE PYROPHOSPHATASE"/>
    <property type="match status" value="1"/>
</dbReference>
<dbReference type="AlphaFoldDB" id="A0A7C9LN39"/>
<dbReference type="EMBL" id="VENJ01000008">
    <property type="protein sequence ID" value="MTJ04442.1"/>
    <property type="molecule type" value="Genomic_DNA"/>
</dbReference>
<evidence type="ECO:0000313" key="16">
    <source>
        <dbReference type="EMBL" id="MTJ04442.1"/>
    </source>
</evidence>
<dbReference type="GO" id="GO:0005829">
    <property type="term" value="C:cytosol"/>
    <property type="evidence" value="ECO:0007669"/>
    <property type="project" value="TreeGrafter"/>
</dbReference>
<dbReference type="InterPro" id="IPR000086">
    <property type="entry name" value="NUDIX_hydrolase_dom"/>
</dbReference>
<dbReference type="GO" id="GO:0046872">
    <property type="term" value="F:metal ion binding"/>
    <property type="evidence" value="ECO:0007669"/>
    <property type="project" value="UniProtKB-KW"/>
</dbReference>
<gene>
    <name evidence="16" type="ORF">FH759_07100</name>
</gene>
<comment type="function">
    <text evidence="8">Acts on ADP-mannose and ADP-glucose as well as ADP-ribose. Prevents glycogen biosynthesis. The reaction catalyzed by this enzyme is a limiting step of the gluconeogenic process.</text>
</comment>
<accession>A0A7C9LN39</accession>
<evidence type="ECO:0000256" key="9">
    <source>
        <dbReference type="ARBA" id="ARBA00030162"/>
    </source>
</evidence>
<feature type="binding site" evidence="13">
    <location>
        <position position="278"/>
    </location>
    <ligand>
        <name>Mg(2+)</name>
        <dbReference type="ChEBI" id="CHEBI:18420"/>
        <label>1</label>
    </ligand>
</feature>
<dbReference type="GO" id="GO:0006753">
    <property type="term" value="P:nucleoside phosphate metabolic process"/>
    <property type="evidence" value="ECO:0007669"/>
    <property type="project" value="TreeGrafter"/>
</dbReference>
<keyword evidence="5 13" id="KW-0479">Metal-binding</keyword>